<reference evidence="1" key="1">
    <citation type="journal article" date="2020" name="Ecol. Evol.">
        <title>Genome structure and content of the rice root-knot nematode (Meloidogyne graminicola).</title>
        <authorList>
            <person name="Phan N.T."/>
            <person name="Danchin E.G.J."/>
            <person name="Klopp C."/>
            <person name="Perfus-Barbeoch L."/>
            <person name="Kozlowski D.K."/>
            <person name="Koutsovoulos G.D."/>
            <person name="Lopez-Roques C."/>
            <person name="Bouchez O."/>
            <person name="Zahm M."/>
            <person name="Besnard G."/>
            <person name="Bellafiore S."/>
        </authorList>
    </citation>
    <scope>NUCLEOTIDE SEQUENCE</scope>
    <source>
        <strain evidence="1">VN-18</strain>
    </source>
</reference>
<gene>
    <name evidence="1" type="ORF">Mgra_00002683</name>
</gene>
<organism evidence="1 2">
    <name type="scientific">Meloidogyne graminicola</name>
    <dbReference type="NCBI Taxonomy" id="189291"/>
    <lineage>
        <taxon>Eukaryota</taxon>
        <taxon>Metazoa</taxon>
        <taxon>Ecdysozoa</taxon>
        <taxon>Nematoda</taxon>
        <taxon>Chromadorea</taxon>
        <taxon>Rhabditida</taxon>
        <taxon>Tylenchina</taxon>
        <taxon>Tylenchomorpha</taxon>
        <taxon>Tylenchoidea</taxon>
        <taxon>Meloidogynidae</taxon>
        <taxon>Meloidogyninae</taxon>
        <taxon>Meloidogyne</taxon>
    </lineage>
</organism>
<dbReference type="Proteomes" id="UP000605970">
    <property type="component" value="Unassembled WGS sequence"/>
</dbReference>
<comment type="caution">
    <text evidence="1">The sequence shown here is derived from an EMBL/GenBank/DDBJ whole genome shotgun (WGS) entry which is preliminary data.</text>
</comment>
<evidence type="ECO:0000313" key="1">
    <source>
        <dbReference type="EMBL" id="KAF7637980.1"/>
    </source>
</evidence>
<sequence>MDGIRYVKKTLKILSVSARAPASSLRLYVLDLDLLQQYMNPFFCFTIINKTRNMAHKNYFNVHIVEKNYQLFVQANLEEVEEYNYKKELTGKGEPPGQVPPPAMGDEEYSKGIFSLLFLSIISSFCIKSDVKIGFGDNKYLDSELLFGSTKTKEEEEGNKEKEEDFI</sequence>
<evidence type="ECO:0000313" key="2">
    <source>
        <dbReference type="Proteomes" id="UP000605970"/>
    </source>
</evidence>
<accession>A0A8S9ZWD4</accession>
<dbReference type="OrthoDB" id="5862654at2759"/>
<dbReference type="EMBL" id="JABEBT010000016">
    <property type="protein sequence ID" value="KAF7637980.1"/>
    <property type="molecule type" value="Genomic_DNA"/>
</dbReference>
<protein>
    <submittedName>
        <fullName evidence="1">Uncharacterized protein</fullName>
    </submittedName>
</protein>
<keyword evidence="2" id="KW-1185">Reference proteome</keyword>
<dbReference type="AlphaFoldDB" id="A0A8S9ZWD4"/>
<proteinExistence type="predicted"/>
<name>A0A8S9ZWD4_9BILA</name>